<comment type="caution">
    <text evidence="1">The sequence shown here is derived from an EMBL/GenBank/DDBJ whole genome shotgun (WGS) entry which is preliminary data.</text>
</comment>
<proteinExistence type="predicted"/>
<dbReference type="Proteomes" id="UP000257706">
    <property type="component" value="Unassembled WGS sequence"/>
</dbReference>
<accession>A0A3B9IMQ2</accession>
<reference evidence="1 2" key="1">
    <citation type="journal article" date="2018" name="Nat. Biotechnol.">
        <title>A standardized bacterial taxonomy based on genome phylogeny substantially revises the tree of life.</title>
        <authorList>
            <person name="Parks D.H."/>
            <person name="Chuvochina M."/>
            <person name="Waite D.W."/>
            <person name="Rinke C."/>
            <person name="Skarshewski A."/>
            <person name="Chaumeil P.A."/>
            <person name="Hugenholtz P."/>
        </authorList>
    </citation>
    <scope>NUCLEOTIDE SEQUENCE [LARGE SCALE GENOMIC DNA]</scope>
    <source>
        <strain evidence="1">UBA8739</strain>
    </source>
</reference>
<dbReference type="AlphaFoldDB" id="A0A3B9IMQ2"/>
<sequence>MTVIATPPADITHWTAMRPLYRPIIDGRSIYLWLLLVEPARVAASSDMGATGGRHRLCHPRNRLAGLSGRDVPRQAEGPALLGTGCSPDLQRAVAKAVASLREAGFGHHIELAMGAIDTTPGDSRHDPPELARLQAASAIDIDPVRVAEVAAGCWARAIMAAEDGRPMPAGEAASAEAAALVACFAAAAAVEAAYRLRPDPASGAAASAERAAVALPAPSDFADLLHRLRDSLPLLCEATACLYPHWGGHVFMFDTVFDHAKALPLSPDLKQAASAAVSRGIGRALAGTHMP</sequence>
<evidence type="ECO:0000313" key="1">
    <source>
        <dbReference type="EMBL" id="HAE48573.1"/>
    </source>
</evidence>
<dbReference type="EMBL" id="DMAI01000223">
    <property type="protein sequence ID" value="HAE48573.1"/>
    <property type="molecule type" value="Genomic_DNA"/>
</dbReference>
<evidence type="ECO:0000313" key="2">
    <source>
        <dbReference type="Proteomes" id="UP000257706"/>
    </source>
</evidence>
<name>A0A3B9IMQ2_9PROT</name>
<organism evidence="1 2">
    <name type="scientific">Tistrella mobilis</name>
    <dbReference type="NCBI Taxonomy" id="171437"/>
    <lineage>
        <taxon>Bacteria</taxon>
        <taxon>Pseudomonadati</taxon>
        <taxon>Pseudomonadota</taxon>
        <taxon>Alphaproteobacteria</taxon>
        <taxon>Geminicoccales</taxon>
        <taxon>Geminicoccaceae</taxon>
        <taxon>Tistrella</taxon>
    </lineage>
</organism>
<gene>
    <name evidence="1" type="ORF">DCK97_14230</name>
</gene>
<protein>
    <submittedName>
        <fullName evidence="1">Uncharacterized protein</fullName>
    </submittedName>
</protein>